<dbReference type="NCBIfam" id="TIGR01514">
    <property type="entry name" value="NAPRTase"/>
    <property type="match status" value="1"/>
</dbReference>
<dbReference type="EMBL" id="JBBBZM010000128">
    <property type="protein sequence ID" value="KAL0633362.1"/>
    <property type="molecule type" value="Genomic_DNA"/>
</dbReference>
<evidence type="ECO:0000256" key="7">
    <source>
        <dbReference type="ARBA" id="ARBA00048668"/>
    </source>
</evidence>
<protein>
    <recommendedName>
        <fullName evidence="3 8">Nicotinate phosphoribosyltransferase</fullName>
        <ecNumber evidence="3 8">6.3.4.21</ecNumber>
    </recommendedName>
</protein>
<name>A0ABR3GBL9_9PEZI</name>
<dbReference type="Gene3D" id="3.20.140.10">
    <property type="entry name" value="nicotinate phosphoribosyltransferase"/>
    <property type="match status" value="1"/>
</dbReference>
<organism evidence="11 12">
    <name type="scientific">Discina gigas</name>
    <dbReference type="NCBI Taxonomy" id="1032678"/>
    <lineage>
        <taxon>Eukaryota</taxon>
        <taxon>Fungi</taxon>
        <taxon>Dikarya</taxon>
        <taxon>Ascomycota</taxon>
        <taxon>Pezizomycotina</taxon>
        <taxon>Pezizomycetes</taxon>
        <taxon>Pezizales</taxon>
        <taxon>Discinaceae</taxon>
        <taxon>Discina</taxon>
    </lineage>
</organism>
<feature type="domain" description="Nicotinate phosphoribosyltransferase N-terminal" evidence="10">
    <location>
        <begin position="21"/>
        <end position="164"/>
    </location>
</feature>
<sequence>MAEPISGGLDLRDTDGIYSLLDTDLYKLTMQCAVLKCFPDTDVAYAFTNRTPELKITRAGFEWLQLQSAKLGKLRLTPDELAFLNSSCPYLPKVYISYLEKFRFRPAEQLTLTFTPSKDGSEQMEAEQKGALDDKQQFGNVEIDIKGKWVDTILYEIPLLFLVSEAYFKFSDTDWNYEGQEEQAYNKGKQLLDDGCVFSEFGTRRRRSYHSQELALRGLIRASQEYSGGPGKLNGTSNVHFSHRFGLTPIGTVAHEWFMVIAAITGDYTSANEIGLREWIDCFGEGVLGIALTDTFGTEQFLRCFARQSNPGKSYAEVFAGVRQDSGDPEAFVKVMRRFYDSQGIKEKKTIVFSDSLDVGLCLKYHKVAREAGFGVSFGVGTFLTNDFTHLSEPTKKSDPLNIVIKVSSANGNPAVKISDEISKNTGDRATVNKVKHDLGYVENLG</sequence>
<keyword evidence="11" id="KW-0328">Glycosyltransferase</keyword>
<evidence type="ECO:0000256" key="1">
    <source>
        <dbReference type="ARBA" id="ARBA00004952"/>
    </source>
</evidence>
<comment type="function">
    <text evidence="8">Catalyzes the synthesis of beta-nicotinate D-ribonucleotide from nicotinate and 5-phospho-D-ribose 1-phosphate at the expense of ATP.</text>
</comment>
<comment type="PTM">
    <text evidence="8">Transiently phosphorylated on a His residue during the reaction cycle. Phosphorylation strongly increases the affinity for substrates and increases the rate of nicotinate D-ribonucleotide production. Dephosphorylation regenerates the low-affinity form of the enzyme, leading to product release.</text>
</comment>
<keyword evidence="6 8" id="KW-0662">Pyridine nucleotide biosynthesis</keyword>
<evidence type="ECO:0000256" key="6">
    <source>
        <dbReference type="ARBA" id="ARBA00022642"/>
    </source>
</evidence>
<keyword evidence="11" id="KW-0808">Transferase</keyword>
<dbReference type="EC" id="6.3.4.21" evidence="3 8"/>
<dbReference type="PIRSF" id="PIRSF000484">
    <property type="entry name" value="NAPRT"/>
    <property type="match status" value="1"/>
</dbReference>
<evidence type="ECO:0000313" key="11">
    <source>
        <dbReference type="EMBL" id="KAL0633362.1"/>
    </source>
</evidence>
<proteinExistence type="inferred from homology"/>
<dbReference type="PANTHER" id="PTHR11098">
    <property type="entry name" value="NICOTINATE PHOSPHORIBOSYLTRANSFERASE"/>
    <property type="match status" value="1"/>
</dbReference>
<evidence type="ECO:0000256" key="2">
    <source>
        <dbReference type="ARBA" id="ARBA00010897"/>
    </source>
</evidence>
<accession>A0ABR3GBL9</accession>
<dbReference type="SUPFAM" id="SSF51690">
    <property type="entry name" value="Nicotinate/Quinolinate PRTase C-terminal domain-like"/>
    <property type="match status" value="1"/>
</dbReference>
<evidence type="ECO:0000256" key="5">
    <source>
        <dbReference type="ARBA" id="ARBA00022598"/>
    </source>
</evidence>
<dbReference type="Pfam" id="PF04095">
    <property type="entry name" value="NAPRTase"/>
    <property type="match status" value="1"/>
</dbReference>
<evidence type="ECO:0000259" key="10">
    <source>
        <dbReference type="Pfam" id="PF17767"/>
    </source>
</evidence>
<evidence type="ECO:0000256" key="8">
    <source>
        <dbReference type="RuleBase" id="RU003838"/>
    </source>
</evidence>
<evidence type="ECO:0000256" key="3">
    <source>
        <dbReference type="ARBA" id="ARBA00013236"/>
    </source>
</evidence>
<dbReference type="GO" id="GO:0004516">
    <property type="term" value="F:nicotinate phosphoribosyltransferase activity"/>
    <property type="evidence" value="ECO:0007669"/>
    <property type="project" value="UniProtKB-EC"/>
</dbReference>
<dbReference type="InterPro" id="IPR007229">
    <property type="entry name" value="Nic_PRibTrfase-Fam"/>
</dbReference>
<dbReference type="SUPFAM" id="SSF54675">
    <property type="entry name" value="Nicotinate/Quinolinate PRTase N-terminal domain-like"/>
    <property type="match status" value="1"/>
</dbReference>
<keyword evidence="12" id="KW-1185">Reference proteome</keyword>
<feature type="domain" description="Nicotinate/nicotinamide phosphoribosyltransferase" evidence="9">
    <location>
        <begin position="198"/>
        <end position="440"/>
    </location>
</feature>
<dbReference type="Pfam" id="PF17767">
    <property type="entry name" value="NAPRTase_N"/>
    <property type="match status" value="1"/>
</dbReference>
<evidence type="ECO:0000256" key="4">
    <source>
        <dbReference type="ARBA" id="ARBA00022553"/>
    </source>
</evidence>
<comment type="pathway">
    <text evidence="1 8">Cofactor biosynthesis; NAD(+) biosynthesis; nicotinate D-ribonucleotide from nicotinate: step 1/1.</text>
</comment>
<comment type="similarity">
    <text evidence="2 8">Belongs to the NAPRTase family.</text>
</comment>
<comment type="catalytic activity">
    <reaction evidence="7 8">
        <text>5-phospho-alpha-D-ribose 1-diphosphate + nicotinate + ATP + H2O = nicotinate beta-D-ribonucleotide + ADP + phosphate + diphosphate</text>
        <dbReference type="Rhea" id="RHEA:36163"/>
        <dbReference type="ChEBI" id="CHEBI:15377"/>
        <dbReference type="ChEBI" id="CHEBI:30616"/>
        <dbReference type="ChEBI" id="CHEBI:32544"/>
        <dbReference type="ChEBI" id="CHEBI:33019"/>
        <dbReference type="ChEBI" id="CHEBI:43474"/>
        <dbReference type="ChEBI" id="CHEBI:57502"/>
        <dbReference type="ChEBI" id="CHEBI:58017"/>
        <dbReference type="ChEBI" id="CHEBI:456216"/>
        <dbReference type="EC" id="6.3.4.21"/>
    </reaction>
</comment>
<comment type="caution">
    <text evidence="11">The sequence shown here is derived from an EMBL/GenBank/DDBJ whole genome shotgun (WGS) entry which is preliminary data.</text>
</comment>
<keyword evidence="4" id="KW-0597">Phosphoprotein</keyword>
<gene>
    <name evidence="11" type="primary">NPT1</name>
    <name evidence="11" type="ORF">Q9L58_007735</name>
</gene>
<keyword evidence="5 8" id="KW-0436">Ligase</keyword>
<dbReference type="InterPro" id="IPR040727">
    <property type="entry name" value="NAPRTase_N"/>
</dbReference>
<dbReference type="InterPro" id="IPR041525">
    <property type="entry name" value="N/Namide_PRibTrfase"/>
</dbReference>
<reference evidence="11 12" key="1">
    <citation type="submission" date="2024-02" db="EMBL/GenBank/DDBJ databases">
        <title>Discinaceae phylogenomics.</title>
        <authorList>
            <person name="Dirks A.C."/>
            <person name="James T.Y."/>
        </authorList>
    </citation>
    <scope>NUCLEOTIDE SEQUENCE [LARGE SCALE GENOMIC DNA]</scope>
    <source>
        <strain evidence="11 12">ACD0624</strain>
    </source>
</reference>
<dbReference type="GO" id="GO:0016757">
    <property type="term" value="F:glycosyltransferase activity"/>
    <property type="evidence" value="ECO:0007669"/>
    <property type="project" value="UniProtKB-KW"/>
</dbReference>
<evidence type="ECO:0000313" key="12">
    <source>
        <dbReference type="Proteomes" id="UP001447188"/>
    </source>
</evidence>
<dbReference type="InterPro" id="IPR036068">
    <property type="entry name" value="Nicotinate_pribotase-like_C"/>
</dbReference>
<evidence type="ECO:0000259" key="9">
    <source>
        <dbReference type="Pfam" id="PF04095"/>
    </source>
</evidence>
<dbReference type="InterPro" id="IPR006406">
    <property type="entry name" value="Nic_PRibTrfase"/>
</dbReference>
<dbReference type="PANTHER" id="PTHR11098:SF1">
    <property type="entry name" value="NICOTINATE PHOSPHORIBOSYLTRANSFERASE"/>
    <property type="match status" value="1"/>
</dbReference>
<dbReference type="Proteomes" id="UP001447188">
    <property type="component" value="Unassembled WGS sequence"/>
</dbReference>